<accession>A0ABD1UXB9</accession>
<feature type="region of interest" description="Disordered" evidence="1">
    <location>
        <begin position="106"/>
        <end position="131"/>
    </location>
</feature>
<evidence type="ECO:0000313" key="2">
    <source>
        <dbReference type="EMBL" id="KAL2529697.1"/>
    </source>
</evidence>
<evidence type="ECO:0000256" key="1">
    <source>
        <dbReference type="SAM" id="MobiDB-lite"/>
    </source>
</evidence>
<dbReference type="AlphaFoldDB" id="A0ABD1UXB9"/>
<protein>
    <submittedName>
        <fullName evidence="2">Uncharacterized protein</fullName>
    </submittedName>
</protein>
<feature type="compositionally biased region" description="Polar residues" evidence="1">
    <location>
        <begin position="118"/>
        <end position="128"/>
    </location>
</feature>
<reference evidence="3" key="1">
    <citation type="submission" date="2024-07" db="EMBL/GenBank/DDBJ databases">
        <title>Two chromosome-level genome assemblies of Korean endemic species Abeliophyllum distichum and Forsythia ovata (Oleaceae).</title>
        <authorList>
            <person name="Jang H."/>
        </authorList>
    </citation>
    <scope>NUCLEOTIDE SEQUENCE [LARGE SCALE GENOMIC DNA]</scope>
</reference>
<dbReference type="Proteomes" id="UP001604277">
    <property type="component" value="Unassembled WGS sequence"/>
</dbReference>
<sequence length="179" mass="19678">MKLLKWIDVDIIGSSLLPKIGLAGLAAKKIPPVAKKKSLDNDQKRILLGLSLKGGEKKKDDPLASYDLRQTILRAEEANAKGAGSDVERSSKLPLRDDDDLEVLEEKGLSQRIRRPHTTSSKSLQNMATDGDGVPVILEEEGVAEPEGGYDHLVLIKKIFQKRPFQLTSNALDLLPTYL</sequence>
<comment type="caution">
    <text evidence="2">The sequence shown here is derived from an EMBL/GenBank/DDBJ whole genome shotgun (WGS) entry which is preliminary data.</text>
</comment>
<proteinExistence type="predicted"/>
<dbReference type="EMBL" id="JBFOLJ010000006">
    <property type="protein sequence ID" value="KAL2529697.1"/>
    <property type="molecule type" value="Genomic_DNA"/>
</dbReference>
<gene>
    <name evidence="2" type="ORF">Fot_22298</name>
</gene>
<name>A0ABD1UXB9_9LAMI</name>
<organism evidence="2 3">
    <name type="scientific">Forsythia ovata</name>
    <dbReference type="NCBI Taxonomy" id="205694"/>
    <lineage>
        <taxon>Eukaryota</taxon>
        <taxon>Viridiplantae</taxon>
        <taxon>Streptophyta</taxon>
        <taxon>Embryophyta</taxon>
        <taxon>Tracheophyta</taxon>
        <taxon>Spermatophyta</taxon>
        <taxon>Magnoliopsida</taxon>
        <taxon>eudicotyledons</taxon>
        <taxon>Gunneridae</taxon>
        <taxon>Pentapetalae</taxon>
        <taxon>asterids</taxon>
        <taxon>lamiids</taxon>
        <taxon>Lamiales</taxon>
        <taxon>Oleaceae</taxon>
        <taxon>Forsythieae</taxon>
        <taxon>Forsythia</taxon>
    </lineage>
</organism>
<evidence type="ECO:0000313" key="3">
    <source>
        <dbReference type="Proteomes" id="UP001604277"/>
    </source>
</evidence>
<keyword evidence="3" id="KW-1185">Reference proteome</keyword>